<dbReference type="GO" id="GO:0005930">
    <property type="term" value="C:axoneme"/>
    <property type="evidence" value="ECO:0007669"/>
    <property type="project" value="TreeGrafter"/>
</dbReference>
<organism evidence="2">
    <name type="scientific">Caenorhabditis remanei</name>
    <name type="common">Caenorhabditis vulgaris</name>
    <dbReference type="NCBI Taxonomy" id="31234"/>
    <lineage>
        <taxon>Eukaryota</taxon>
        <taxon>Metazoa</taxon>
        <taxon>Ecdysozoa</taxon>
        <taxon>Nematoda</taxon>
        <taxon>Chromadorea</taxon>
        <taxon>Rhabditida</taxon>
        <taxon>Rhabditina</taxon>
        <taxon>Rhabditomorpha</taxon>
        <taxon>Rhabditoidea</taxon>
        <taxon>Rhabditidae</taxon>
        <taxon>Peloderinae</taxon>
        <taxon>Caenorhabditis</taxon>
    </lineage>
</organism>
<dbReference type="InterPro" id="IPR016024">
    <property type="entry name" value="ARM-type_fold"/>
</dbReference>
<keyword evidence="2" id="KW-1185">Reference proteome</keyword>
<dbReference type="InterPro" id="IPR011989">
    <property type="entry name" value="ARM-like"/>
</dbReference>
<dbReference type="GO" id="GO:0007018">
    <property type="term" value="P:microtubule-based movement"/>
    <property type="evidence" value="ECO:0007669"/>
    <property type="project" value="TreeGrafter"/>
</dbReference>
<dbReference type="STRING" id="31234.E3NH28"/>
<dbReference type="Proteomes" id="UP000008281">
    <property type="component" value="Unassembled WGS sequence"/>
</dbReference>
<evidence type="ECO:0000313" key="1">
    <source>
        <dbReference type="EMBL" id="EFO97552.1"/>
    </source>
</evidence>
<protein>
    <submittedName>
        <fullName evidence="1">CRE-KAP-1 protein</fullName>
    </submittedName>
</protein>
<dbReference type="OrthoDB" id="5849936at2759"/>
<dbReference type="EMBL" id="DS268664">
    <property type="protein sequence ID" value="EFO97552.1"/>
    <property type="molecule type" value="Genomic_DNA"/>
</dbReference>
<dbReference type="AlphaFoldDB" id="E3NH28"/>
<sequence length="408" mass="46184">MHHVSIDAHPTEQAIIVRFDQSGSPSNTLKKRASSANVESLGHQKIIHLKEMSPEVDIHALSNVVLQKCLFIPATSRSQLEQVLYFLQKRGTPRNSARSRSSSAVSFDRRPLPTPLNVDLEKVDEYIECFYGETSAEKNKGALALHELSKNPQNLTPLVNNETLMMALARVFREDWKKHFEVGTNIMNLFVNMSKFSMFHGILLHHKIGSLCVSAIEHETKRYDLWIADMKKADSETQKKLKIAIRKQSMLLAACITLLTNLATDISVELKMVRRNLVSYLVKCLQMSSESPNALTIATVRFLLKLSIFDENRQVMEQNVTVEKLLKLFPIQDPELRKAVIMLLFNFSFDPKNMPKMVNGGLVPHMASLIESDNKALNLMYLLSCNDDAKAMLAYTDAIQLVSAWISR</sequence>
<dbReference type="InterPro" id="IPR008658">
    <property type="entry name" value="KAP3"/>
</dbReference>
<name>E3NH28_CAERE</name>
<dbReference type="GO" id="GO:0035869">
    <property type="term" value="C:ciliary transition zone"/>
    <property type="evidence" value="ECO:0007669"/>
    <property type="project" value="TreeGrafter"/>
</dbReference>
<evidence type="ECO:0000313" key="2">
    <source>
        <dbReference type="Proteomes" id="UP000008281"/>
    </source>
</evidence>
<dbReference type="GO" id="GO:0044782">
    <property type="term" value="P:cilium organization"/>
    <property type="evidence" value="ECO:0007669"/>
    <property type="project" value="TreeGrafter"/>
</dbReference>
<dbReference type="InParanoid" id="E3NH28"/>
<dbReference type="HOGENOM" id="CLU_674829_0_0_1"/>
<dbReference type="SUPFAM" id="SSF48371">
    <property type="entry name" value="ARM repeat"/>
    <property type="match status" value="1"/>
</dbReference>
<accession>E3NH28</accession>
<gene>
    <name evidence="1" type="primary">Cre-kap-1</name>
    <name evidence="1" type="ORF">CRE_12320</name>
</gene>
<proteinExistence type="predicted"/>
<reference evidence="1" key="1">
    <citation type="submission" date="2007-07" db="EMBL/GenBank/DDBJ databases">
        <title>PCAP assembly of the Caenorhabditis remanei genome.</title>
        <authorList>
            <consortium name="The Caenorhabditis remanei Sequencing Consortium"/>
            <person name="Wilson R.K."/>
        </authorList>
    </citation>
    <scope>NUCLEOTIDE SEQUENCE [LARGE SCALE GENOMIC DNA]</scope>
    <source>
        <strain evidence="1">PB4641</strain>
    </source>
</reference>
<dbReference type="PANTHER" id="PTHR15605:SF2">
    <property type="entry name" value="KINESIN-ASSOCIATED PROTEIN 3"/>
    <property type="match status" value="1"/>
</dbReference>
<dbReference type="Gene3D" id="1.25.10.10">
    <property type="entry name" value="Leucine-rich Repeat Variant"/>
    <property type="match status" value="1"/>
</dbReference>
<dbReference type="SMART" id="SM01297">
    <property type="entry name" value="KAP"/>
    <property type="match status" value="1"/>
</dbReference>
<dbReference type="GO" id="GO:0019894">
    <property type="term" value="F:kinesin binding"/>
    <property type="evidence" value="ECO:0007669"/>
    <property type="project" value="InterPro"/>
</dbReference>
<dbReference type="FunCoup" id="E3NH28">
    <property type="interactions" value="1772"/>
</dbReference>
<dbReference type="PANTHER" id="PTHR15605">
    <property type="entry name" value="KINESIN-ASSOCIATED PROTEINS"/>
    <property type="match status" value="1"/>
</dbReference>
<dbReference type="eggNOG" id="KOG1222">
    <property type="taxonomic scope" value="Eukaryota"/>
</dbReference>
<dbReference type="OMA" id="DLWIADM"/>
<dbReference type="Pfam" id="PF05804">
    <property type="entry name" value="KAP"/>
    <property type="match status" value="1"/>
</dbReference>
<dbReference type="GO" id="GO:0016939">
    <property type="term" value="C:kinesin II complex"/>
    <property type="evidence" value="ECO:0007669"/>
    <property type="project" value="TreeGrafter"/>
</dbReference>